<reference evidence="3" key="1">
    <citation type="submission" date="2017-09" db="EMBL/GenBank/DDBJ databases">
        <title>Depth-based differentiation of microbial function through sediment-hosted aquifers and enrichment of novel symbionts in the deep terrestrial subsurface.</title>
        <authorList>
            <person name="Probst A.J."/>
            <person name="Ladd B."/>
            <person name="Jarett J.K."/>
            <person name="Geller-Mcgrath D.E."/>
            <person name="Sieber C.M.K."/>
            <person name="Emerson J.B."/>
            <person name="Anantharaman K."/>
            <person name="Thomas B.C."/>
            <person name="Malmstrom R."/>
            <person name="Stieglmeier M."/>
            <person name="Klingl A."/>
            <person name="Woyke T."/>
            <person name="Ryan C.M."/>
            <person name="Banfield J.F."/>
        </authorList>
    </citation>
    <scope>NUCLEOTIDE SEQUENCE [LARGE SCALE GENOMIC DNA]</scope>
</reference>
<feature type="transmembrane region" description="Helical" evidence="1">
    <location>
        <begin position="51"/>
        <end position="69"/>
    </location>
</feature>
<dbReference type="AlphaFoldDB" id="A0A2M8KE93"/>
<accession>A0A2M8KE93</accession>
<feature type="transmembrane region" description="Helical" evidence="1">
    <location>
        <begin position="181"/>
        <end position="201"/>
    </location>
</feature>
<feature type="transmembrane region" description="Helical" evidence="1">
    <location>
        <begin position="140"/>
        <end position="161"/>
    </location>
</feature>
<gene>
    <name evidence="2" type="ORF">COU81_01755</name>
</gene>
<dbReference type="EMBL" id="PFDW01000041">
    <property type="protein sequence ID" value="PJE58238.1"/>
    <property type="molecule type" value="Genomic_DNA"/>
</dbReference>
<evidence type="ECO:0000256" key="1">
    <source>
        <dbReference type="SAM" id="Phobius"/>
    </source>
</evidence>
<keyword evidence="1" id="KW-1133">Transmembrane helix</keyword>
<comment type="caution">
    <text evidence="2">The sequence shown here is derived from an EMBL/GenBank/DDBJ whole genome shotgun (WGS) entry which is preliminary data.</text>
</comment>
<sequence>MRNKIFFLAIFSIVGFVLLQIPVNTLAGSRVKFTLFDLFAPTSGALAGNSFGIISVFVIQVVNLFFHGFDSFDKGALIRLFPTLFAVWYFSKSDKKQLIIPVLAIVSYNLNPVGRSVWYYSLFWLIPLITYPFKNRFLILKAYGSTFTAHAVGGAIWVWAFNMPALVWQSLIPVVILERSIFALGISASYIFGNNVFALLAKIKLLRNVISYDKRYLLPLVK</sequence>
<evidence type="ECO:0000313" key="2">
    <source>
        <dbReference type="EMBL" id="PJE58238.1"/>
    </source>
</evidence>
<keyword evidence="1" id="KW-0812">Transmembrane</keyword>
<name>A0A2M8KE93_9BACT</name>
<protein>
    <submittedName>
        <fullName evidence="2">Uncharacterized protein</fullName>
    </submittedName>
</protein>
<evidence type="ECO:0000313" key="3">
    <source>
        <dbReference type="Proteomes" id="UP000231450"/>
    </source>
</evidence>
<dbReference type="Proteomes" id="UP000231450">
    <property type="component" value="Unassembled WGS sequence"/>
</dbReference>
<proteinExistence type="predicted"/>
<keyword evidence="1" id="KW-0472">Membrane</keyword>
<organism evidence="2 3">
    <name type="scientific">Candidatus Portnoybacteria bacterium CG10_big_fil_rev_8_21_14_0_10_36_7</name>
    <dbReference type="NCBI Taxonomy" id="1974812"/>
    <lineage>
        <taxon>Bacteria</taxon>
        <taxon>Candidatus Portnoyibacteriota</taxon>
    </lineage>
</organism>